<proteinExistence type="predicted"/>
<dbReference type="PANTHER" id="PTHR42852:SF13">
    <property type="entry name" value="PROTEIN DIPZ"/>
    <property type="match status" value="1"/>
</dbReference>
<feature type="transmembrane region" description="Helical" evidence="2">
    <location>
        <begin position="6"/>
        <end position="25"/>
    </location>
</feature>
<dbReference type="SUPFAM" id="SSF52833">
    <property type="entry name" value="Thioredoxin-like"/>
    <property type="match status" value="1"/>
</dbReference>
<dbReference type="InterPro" id="IPR017937">
    <property type="entry name" value="Thioredoxin_CS"/>
</dbReference>
<dbReference type="InterPro" id="IPR036249">
    <property type="entry name" value="Thioredoxin-like_sf"/>
</dbReference>
<feature type="transmembrane region" description="Helical" evidence="2">
    <location>
        <begin position="37"/>
        <end position="61"/>
    </location>
</feature>
<feature type="transmembrane region" description="Helical" evidence="2">
    <location>
        <begin position="109"/>
        <end position="127"/>
    </location>
</feature>
<evidence type="ECO:0000256" key="2">
    <source>
        <dbReference type="SAM" id="Phobius"/>
    </source>
</evidence>
<organism evidence="4 5">
    <name type="scientific">Pollutimonas nitritireducens</name>
    <dbReference type="NCBI Taxonomy" id="2045209"/>
    <lineage>
        <taxon>Bacteria</taxon>
        <taxon>Pseudomonadati</taxon>
        <taxon>Pseudomonadota</taxon>
        <taxon>Betaproteobacteria</taxon>
        <taxon>Burkholderiales</taxon>
        <taxon>Alcaligenaceae</taxon>
        <taxon>Pollutimonas</taxon>
    </lineage>
</organism>
<feature type="domain" description="Thioredoxin" evidence="3">
    <location>
        <begin position="131"/>
        <end position="269"/>
    </location>
</feature>
<dbReference type="Gene3D" id="3.40.30.10">
    <property type="entry name" value="Glutaredoxin"/>
    <property type="match status" value="1"/>
</dbReference>
<protein>
    <submittedName>
        <fullName evidence="4">Redoxin</fullName>
    </submittedName>
</protein>
<keyword evidence="1" id="KW-0676">Redox-active center</keyword>
<dbReference type="Pfam" id="PF00578">
    <property type="entry name" value="AhpC-TSA"/>
    <property type="match status" value="1"/>
</dbReference>
<reference evidence="4 5" key="1">
    <citation type="submission" date="2017-10" db="EMBL/GenBank/DDBJ databases">
        <title>Two draft genome sequences of Pusillimonas sp. strains isolated from a nitrate- and radionuclide-contaminated groundwater in Russia.</title>
        <authorList>
            <person name="Grouzdev D.S."/>
            <person name="Tourova T.P."/>
            <person name="Goeva M.A."/>
            <person name="Babich T.L."/>
            <person name="Sokolova D.S."/>
            <person name="Abdullin R."/>
            <person name="Poltaraus A.B."/>
            <person name="Toshchakov S.V."/>
            <person name="Nazina T.N."/>
        </authorList>
    </citation>
    <scope>NUCLEOTIDE SEQUENCE [LARGE SCALE GENOMIC DNA]</scope>
    <source>
        <strain evidence="4 5">JR1/69-2-13</strain>
    </source>
</reference>
<dbReference type="PANTHER" id="PTHR42852">
    <property type="entry name" value="THIOL:DISULFIDE INTERCHANGE PROTEIN DSBE"/>
    <property type="match status" value="1"/>
</dbReference>
<feature type="transmembrane region" description="Helical" evidence="2">
    <location>
        <begin position="81"/>
        <end position="97"/>
    </location>
</feature>
<comment type="caution">
    <text evidence="4">The sequence shown here is derived from an EMBL/GenBank/DDBJ whole genome shotgun (WGS) entry which is preliminary data.</text>
</comment>
<evidence type="ECO:0000259" key="3">
    <source>
        <dbReference type="PROSITE" id="PS51352"/>
    </source>
</evidence>
<keyword evidence="5" id="KW-1185">Reference proteome</keyword>
<keyword evidence="2" id="KW-0472">Membrane</keyword>
<dbReference type="PROSITE" id="PS00194">
    <property type="entry name" value="THIOREDOXIN_1"/>
    <property type="match status" value="1"/>
</dbReference>
<dbReference type="CDD" id="cd02966">
    <property type="entry name" value="TlpA_like_family"/>
    <property type="match status" value="1"/>
</dbReference>
<gene>
    <name evidence="4" type="ORF">CR155_11490</name>
</gene>
<accession>A0A2N4UEM6</accession>
<keyword evidence="2" id="KW-1133">Transmembrane helix</keyword>
<evidence type="ECO:0000313" key="5">
    <source>
        <dbReference type="Proteomes" id="UP000234328"/>
    </source>
</evidence>
<dbReference type="InterPro" id="IPR050553">
    <property type="entry name" value="Thioredoxin_ResA/DsbE_sf"/>
</dbReference>
<keyword evidence="2" id="KW-0812">Transmembrane</keyword>
<sequence>MIGIGPFPIQVVTIIAAVLLAWLTARMVGRRMPGAPYKAAGSMILDAVVWGLLAARLAYIAQWWEEYSATPMAMIALGDRGFTWWVGVLVVVAYIWRRTRLTQALRAPVLAGAMGGVVAWVVAGGVLDLMQGSAPPLPDLQLATLDENPISLSEYAGRPIVLNLWASWCPPCRREMPVFEQVQTEFPDVAFVMVNQGESARQAQDFLDSEGLNLTDVLLDPSSTAMQTMRSRGLPTTLFFDAQGRQVDSHLGEITMPSLKDKMLRRFNSSSESGTDK</sequence>
<dbReference type="OrthoDB" id="9811352at2"/>
<dbReference type="Proteomes" id="UP000234328">
    <property type="component" value="Unassembled WGS sequence"/>
</dbReference>
<dbReference type="AlphaFoldDB" id="A0A2N4UEM6"/>
<dbReference type="EMBL" id="PDNV01000007">
    <property type="protein sequence ID" value="PLC53464.1"/>
    <property type="molecule type" value="Genomic_DNA"/>
</dbReference>
<dbReference type="GO" id="GO:0015036">
    <property type="term" value="F:disulfide oxidoreductase activity"/>
    <property type="evidence" value="ECO:0007669"/>
    <property type="project" value="UniProtKB-ARBA"/>
</dbReference>
<dbReference type="GO" id="GO:0016209">
    <property type="term" value="F:antioxidant activity"/>
    <property type="evidence" value="ECO:0007669"/>
    <property type="project" value="InterPro"/>
</dbReference>
<evidence type="ECO:0000256" key="1">
    <source>
        <dbReference type="ARBA" id="ARBA00023284"/>
    </source>
</evidence>
<dbReference type="InterPro" id="IPR013766">
    <property type="entry name" value="Thioredoxin_domain"/>
</dbReference>
<dbReference type="RefSeq" id="WP_102070187.1">
    <property type="nucleotide sequence ID" value="NZ_PDNV01000007.1"/>
</dbReference>
<name>A0A2N4UEM6_9BURK</name>
<evidence type="ECO:0000313" key="4">
    <source>
        <dbReference type="EMBL" id="PLC53464.1"/>
    </source>
</evidence>
<dbReference type="InterPro" id="IPR000866">
    <property type="entry name" value="AhpC/TSA"/>
</dbReference>
<dbReference type="PROSITE" id="PS51352">
    <property type="entry name" value="THIOREDOXIN_2"/>
    <property type="match status" value="1"/>
</dbReference>